<keyword evidence="2" id="KW-1185">Reference proteome</keyword>
<comment type="caution">
    <text evidence="1">The sequence shown here is derived from an EMBL/GenBank/DDBJ whole genome shotgun (WGS) entry which is preliminary data.</text>
</comment>
<name>A0AAV9IRD1_CYACA</name>
<protein>
    <submittedName>
        <fullName evidence="1">Uncharacterized protein</fullName>
    </submittedName>
</protein>
<proteinExistence type="predicted"/>
<sequence length="119" mass="12764">MQTLPVRPPSSTCSSLAKGAAVSCLPPRKSGRILLPLRVKARSAPPRLRHRCRGSTRWDATRVGWRASTVAIESVIIVGAVCRARVVTGRRPPFSSTTLAWIGSGRYRSPSDSVTGRAG</sequence>
<evidence type="ECO:0000313" key="1">
    <source>
        <dbReference type="EMBL" id="KAK4534912.1"/>
    </source>
</evidence>
<reference evidence="1 2" key="1">
    <citation type="submission" date="2022-07" db="EMBL/GenBank/DDBJ databases">
        <title>Genome-wide signatures of adaptation to extreme environments.</title>
        <authorList>
            <person name="Cho C.H."/>
            <person name="Yoon H.S."/>
        </authorList>
    </citation>
    <scope>NUCLEOTIDE SEQUENCE [LARGE SCALE GENOMIC DNA]</scope>
    <source>
        <strain evidence="1 2">DBV 063 E5</strain>
    </source>
</reference>
<organism evidence="1 2">
    <name type="scientific">Cyanidium caldarium</name>
    <name type="common">Red alga</name>
    <dbReference type="NCBI Taxonomy" id="2771"/>
    <lineage>
        <taxon>Eukaryota</taxon>
        <taxon>Rhodophyta</taxon>
        <taxon>Bangiophyceae</taxon>
        <taxon>Cyanidiales</taxon>
        <taxon>Cyanidiaceae</taxon>
        <taxon>Cyanidium</taxon>
    </lineage>
</organism>
<dbReference type="AlphaFoldDB" id="A0AAV9IRD1"/>
<evidence type="ECO:0000313" key="2">
    <source>
        <dbReference type="Proteomes" id="UP001301350"/>
    </source>
</evidence>
<dbReference type="EMBL" id="JANCYW010000003">
    <property type="protein sequence ID" value="KAK4534912.1"/>
    <property type="molecule type" value="Genomic_DNA"/>
</dbReference>
<dbReference type="Proteomes" id="UP001301350">
    <property type="component" value="Unassembled WGS sequence"/>
</dbReference>
<accession>A0AAV9IRD1</accession>
<gene>
    <name evidence="1" type="ORF">CDCA_CDCA03G0937</name>
</gene>